<dbReference type="Proteomes" id="UP000001555">
    <property type="component" value="Unassembled WGS sequence"/>
</dbReference>
<name>B7P7F1_IXOSC</name>
<evidence type="ECO:0000313" key="1">
    <source>
        <dbReference type="EMBL" id="EEC02523.1"/>
    </source>
</evidence>
<dbReference type="EMBL" id="ABJB010699264">
    <property type="status" value="NOT_ANNOTATED_CDS"/>
    <property type="molecule type" value="Genomic_DNA"/>
</dbReference>
<dbReference type="EMBL" id="ABJB011023665">
    <property type="status" value="NOT_ANNOTATED_CDS"/>
    <property type="molecule type" value="Genomic_DNA"/>
</dbReference>
<evidence type="ECO:0000313" key="3">
    <source>
        <dbReference type="Proteomes" id="UP000001555"/>
    </source>
</evidence>
<dbReference type="HOGENOM" id="CLU_2114945_0_0_1"/>
<organism>
    <name type="scientific">Ixodes scapularis</name>
    <name type="common">Black-legged tick</name>
    <name type="synonym">Deer tick</name>
    <dbReference type="NCBI Taxonomy" id="6945"/>
    <lineage>
        <taxon>Eukaryota</taxon>
        <taxon>Metazoa</taxon>
        <taxon>Ecdysozoa</taxon>
        <taxon>Arthropoda</taxon>
        <taxon>Chelicerata</taxon>
        <taxon>Arachnida</taxon>
        <taxon>Acari</taxon>
        <taxon>Parasitiformes</taxon>
        <taxon>Ixodida</taxon>
        <taxon>Ixodoidea</taxon>
        <taxon>Ixodidae</taxon>
        <taxon>Ixodinae</taxon>
        <taxon>Ixodes</taxon>
    </lineage>
</organism>
<dbReference type="EMBL" id="ABJB010595979">
    <property type="status" value="NOT_ANNOTATED_CDS"/>
    <property type="molecule type" value="Genomic_DNA"/>
</dbReference>
<sequence length="115" mass="13710">RHRRRRRHGNRLRAVSVSNSTERNPLRIVLYPRRVQQDQGLKLQTPKNDSLSWYSLGSWCCDREDLLHLTRAFDFVPDSWSWRRGVDRGLHHLFAGYQLWLSPPLNGMCDVWIVE</sequence>
<reference evidence="2" key="2">
    <citation type="submission" date="2020-05" db="UniProtKB">
        <authorList>
            <consortium name="EnsemblMetazoa"/>
        </authorList>
    </citation>
    <scope>IDENTIFICATION</scope>
    <source>
        <strain evidence="2">wikel</strain>
    </source>
</reference>
<keyword evidence="3" id="KW-1185">Reference proteome</keyword>
<gene>
    <name evidence="1" type="ORF">IscW_ISCW000111</name>
</gene>
<proteinExistence type="predicted"/>
<dbReference type="VEuPathDB" id="VectorBase:ISCW000111"/>
<dbReference type="PaxDb" id="6945-B7P7F1"/>
<evidence type="ECO:0000313" key="2">
    <source>
        <dbReference type="EnsemblMetazoa" id="ISCW000111-PA"/>
    </source>
</evidence>
<dbReference type="InParanoid" id="B7P7F1"/>
<accession>B7P7F1</accession>
<feature type="non-terminal residue" evidence="1">
    <location>
        <position position="1"/>
    </location>
</feature>
<reference evidence="1 3" key="1">
    <citation type="submission" date="2008-03" db="EMBL/GenBank/DDBJ databases">
        <title>Annotation of Ixodes scapularis.</title>
        <authorList>
            <consortium name="Ixodes scapularis Genome Project Consortium"/>
            <person name="Caler E."/>
            <person name="Hannick L.I."/>
            <person name="Bidwell S."/>
            <person name="Joardar V."/>
            <person name="Thiagarajan M."/>
            <person name="Amedeo P."/>
            <person name="Galinsky K.J."/>
            <person name="Schobel S."/>
            <person name="Inman J."/>
            <person name="Hostetler J."/>
            <person name="Miller J."/>
            <person name="Hammond M."/>
            <person name="Megy K."/>
            <person name="Lawson D."/>
            <person name="Kodira C."/>
            <person name="Sutton G."/>
            <person name="Meyer J."/>
            <person name="Hill C.A."/>
            <person name="Birren B."/>
            <person name="Nene V."/>
            <person name="Collins F."/>
            <person name="Alarcon-Chaidez F."/>
            <person name="Wikel S."/>
            <person name="Strausberg R."/>
        </authorList>
    </citation>
    <scope>NUCLEOTIDE SEQUENCE [LARGE SCALE GENOMIC DNA]</scope>
    <source>
        <strain evidence="3">Wikel</strain>
        <strain evidence="1">Wikel colony</strain>
    </source>
</reference>
<dbReference type="EnsemblMetazoa" id="ISCW000111-RA">
    <property type="protein sequence ID" value="ISCW000111-PA"/>
    <property type="gene ID" value="ISCW000111"/>
</dbReference>
<dbReference type="EMBL" id="DS651527">
    <property type="protein sequence ID" value="EEC02523.1"/>
    <property type="molecule type" value="Genomic_DNA"/>
</dbReference>
<protein>
    <submittedName>
        <fullName evidence="1 2">Uncharacterized protein</fullName>
    </submittedName>
</protein>
<dbReference type="AlphaFoldDB" id="B7P7F1"/>